<reference evidence="4 5" key="1">
    <citation type="submission" date="2018-05" db="EMBL/GenBank/DDBJ databases">
        <title>Streptomyces venezuelae.</title>
        <authorList>
            <person name="Kim W."/>
            <person name="Lee N."/>
            <person name="Cho B.-K."/>
        </authorList>
    </citation>
    <scope>NUCLEOTIDE SEQUENCE [LARGE SCALE GENOMIC DNA]</scope>
    <source>
        <strain evidence="4 5">ATCC 14583</strain>
    </source>
</reference>
<dbReference type="EMBL" id="CP029193">
    <property type="protein sequence ID" value="QES25848.1"/>
    <property type="molecule type" value="Genomic_DNA"/>
</dbReference>
<feature type="region of interest" description="Disordered" evidence="1">
    <location>
        <begin position="81"/>
        <end position="128"/>
    </location>
</feature>
<dbReference type="RefSeq" id="WP_150165227.1">
    <property type="nucleotide sequence ID" value="NZ_CP029193.1"/>
</dbReference>
<keyword evidence="3" id="KW-0732">Signal</keyword>
<feature type="transmembrane region" description="Helical" evidence="2">
    <location>
        <begin position="132"/>
        <end position="153"/>
    </location>
</feature>
<dbReference type="Proteomes" id="UP000323046">
    <property type="component" value="Chromosome"/>
</dbReference>
<sequence>MKPTIRRIAVSGSAAVALLGGATALGAATAPTASAADMDTAITRATGAPVNMPDGRTTYVRGMDAATYRISDEHTRTITLAAAKTEDDPGSEISNGLTPGERPGSGAALDNPNQPNVNGPTGTNPQEIQTQASGGTIAVSIVAILILGILVWVKVKHSGLKAMDAALGVLLGIALSGTIIGSMGSQMTNSLVGSLGTMLSGMG</sequence>
<evidence type="ECO:0000256" key="2">
    <source>
        <dbReference type="SAM" id="Phobius"/>
    </source>
</evidence>
<keyword evidence="5" id="KW-1185">Reference proteome</keyword>
<dbReference type="PROSITE" id="PS51318">
    <property type="entry name" value="TAT"/>
    <property type="match status" value="1"/>
</dbReference>
<keyword evidence="2" id="KW-1133">Transmembrane helix</keyword>
<keyword evidence="2" id="KW-0812">Transmembrane</keyword>
<evidence type="ECO:0000256" key="1">
    <source>
        <dbReference type="SAM" id="MobiDB-lite"/>
    </source>
</evidence>
<feature type="signal peptide" evidence="3">
    <location>
        <begin position="1"/>
        <end position="35"/>
    </location>
</feature>
<feature type="chain" id="PRO_5024894774" description="Integral membrane protein" evidence="3">
    <location>
        <begin position="36"/>
        <end position="203"/>
    </location>
</feature>
<evidence type="ECO:0000256" key="3">
    <source>
        <dbReference type="SAM" id="SignalP"/>
    </source>
</evidence>
<gene>
    <name evidence="4" type="ORF">DEJ47_04715</name>
</gene>
<keyword evidence="2" id="KW-0472">Membrane</keyword>
<dbReference type="AlphaFoldDB" id="A0A5P2B7T3"/>
<dbReference type="OrthoDB" id="4338739at2"/>
<name>A0A5P2B7T3_STRVZ</name>
<proteinExistence type="predicted"/>
<accession>A0A5P2B7T3</accession>
<evidence type="ECO:0000313" key="4">
    <source>
        <dbReference type="EMBL" id="QES25848.1"/>
    </source>
</evidence>
<feature type="transmembrane region" description="Helical" evidence="2">
    <location>
        <begin position="165"/>
        <end position="184"/>
    </location>
</feature>
<organism evidence="4 5">
    <name type="scientific">Streptomyces venezuelae</name>
    <dbReference type="NCBI Taxonomy" id="54571"/>
    <lineage>
        <taxon>Bacteria</taxon>
        <taxon>Bacillati</taxon>
        <taxon>Actinomycetota</taxon>
        <taxon>Actinomycetes</taxon>
        <taxon>Kitasatosporales</taxon>
        <taxon>Streptomycetaceae</taxon>
        <taxon>Streptomyces</taxon>
    </lineage>
</organism>
<evidence type="ECO:0000313" key="5">
    <source>
        <dbReference type="Proteomes" id="UP000323046"/>
    </source>
</evidence>
<evidence type="ECO:0008006" key="6">
    <source>
        <dbReference type="Google" id="ProtNLM"/>
    </source>
</evidence>
<feature type="compositionally biased region" description="Polar residues" evidence="1">
    <location>
        <begin position="111"/>
        <end position="128"/>
    </location>
</feature>
<protein>
    <recommendedName>
        <fullName evidence="6">Integral membrane protein</fullName>
    </recommendedName>
</protein>
<dbReference type="InterPro" id="IPR006311">
    <property type="entry name" value="TAT_signal"/>
</dbReference>